<evidence type="ECO:0000313" key="2">
    <source>
        <dbReference type="Proteomes" id="UP000192328"/>
    </source>
</evidence>
<gene>
    <name evidence="1" type="ORF">SAMN06297397_2373</name>
</gene>
<comment type="caution">
    <text evidence="1">The sequence shown here is derived from an EMBL/GenBank/DDBJ whole genome shotgun (WGS) entry which is preliminary data.</text>
</comment>
<name>A0AC61PND7_9FIRM</name>
<reference evidence="1" key="1">
    <citation type="submission" date="2017-04" db="EMBL/GenBank/DDBJ databases">
        <authorList>
            <person name="Varghese N."/>
            <person name="Submissions S."/>
        </authorList>
    </citation>
    <scope>NUCLEOTIDE SEQUENCE</scope>
    <source>
        <strain evidence="1">WTE2008</strain>
    </source>
</reference>
<accession>A0AC61PND7</accession>
<evidence type="ECO:0000313" key="1">
    <source>
        <dbReference type="EMBL" id="SMC76414.1"/>
    </source>
</evidence>
<proteinExistence type="predicted"/>
<sequence length="394" mass="45199">MMKKTGFVAPWYGEKIGGGAEAELRGLIHHLADAGVPLEVLTTCAESFASDWSLDYHEPGLTVEAGIPVRRFRTRRRNEELFERVNRKLVNGRSVSIAEESIYCREMVNSPDLYEYMREHGDEYGLFVFIPYMFGTTYYGCQIHPEKSVLIPCLHDEAYAYMRCFRDAFSKVHGMIFHARPEQELARKLYGVQGDRFPVAGEGIDTDWEADPERFRRKFGIRDPFILYAGRKEPGKRVDVLVKYFAQFRKEREEEVKLVLIGGGKVENPDPKNIIDLGFVDKQDKYDAYAAAAFFCNPSEMESFSIVLMESWFAGRPVLVNGKCAVTTDFVKDANGGLYYKDYREFAACAEYLLSHDRIADAMGQNGREYVRGRFTWDVITKKYISLLQMFAGM</sequence>
<dbReference type="Proteomes" id="UP000192328">
    <property type="component" value="Unassembled WGS sequence"/>
</dbReference>
<dbReference type="EMBL" id="FWXZ01000005">
    <property type="protein sequence ID" value="SMC76414.1"/>
    <property type="molecule type" value="Genomic_DNA"/>
</dbReference>
<protein>
    <submittedName>
        <fullName evidence="1">Glycosyltransferase involved in cell wall bisynthesis</fullName>
    </submittedName>
</protein>
<organism evidence="1 2">
    <name type="scientific">Aristaeella lactis</name>
    <dbReference type="NCBI Taxonomy" id="3046383"/>
    <lineage>
        <taxon>Bacteria</taxon>
        <taxon>Bacillati</taxon>
        <taxon>Bacillota</taxon>
        <taxon>Clostridia</taxon>
        <taxon>Eubacteriales</taxon>
        <taxon>Aristaeellaceae</taxon>
        <taxon>Aristaeella</taxon>
    </lineage>
</organism>
<keyword evidence="2" id="KW-1185">Reference proteome</keyword>